<accession>A0ABU7R621</accession>
<name>A0ABU7R621_9FLAO</name>
<dbReference type="Proteomes" id="UP001350005">
    <property type="component" value="Unassembled WGS sequence"/>
</dbReference>
<comment type="caution">
    <text evidence="1">The sequence shown here is derived from an EMBL/GenBank/DDBJ whole genome shotgun (WGS) entry which is preliminary data.</text>
</comment>
<dbReference type="RefSeq" id="WP_330937601.1">
    <property type="nucleotide sequence ID" value="NZ_JAZGJU010000082.1"/>
</dbReference>
<evidence type="ECO:0000313" key="2">
    <source>
        <dbReference type="Proteomes" id="UP001350005"/>
    </source>
</evidence>
<reference evidence="1 2" key="1">
    <citation type="submission" date="2024-01" db="EMBL/GenBank/DDBJ databases">
        <title>Whole genome of Chryseobacterium arthrosphaerae NNCa 2741.</title>
        <authorList>
            <person name="Boriskina E.V."/>
            <person name="Gordinskaya N.A."/>
            <person name="Kropotov V.S."/>
            <person name="Alekseeva A.E."/>
            <person name="Makhova M.A."/>
            <person name="Kryazhev D.V."/>
            <person name="Shkurkina I.S."/>
        </authorList>
    </citation>
    <scope>NUCLEOTIDE SEQUENCE [LARGE SCALE GENOMIC DNA]</scope>
    <source>
        <strain evidence="1 2">NNCa 2741</strain>
    </source>
</reference>
<sequence>MKELEELTREIREKMPRLMELKEGQRLITLISDEANDIYEGAYETIGIGAYLLENGDIEIGGYEYEIGKHFEIVGFDPMLNDVLEWMPDNQVFMNMTGGFWKSYMTDIIKLGQWDLSKPYLKDQSSELITFLYSLITGKQCMNKEIIKKNYRS</sequence>
<evidence type="ECO:0000313" key="1">
    <source>
        <dbReference type="EMBL" id="MEE6130246.1"/>
    </source>
</evidence>
<dbReference type="EMBL" id="JAZGJU010000082">
    <property type="protein sequence ID" value="MEE6130246.1"/>
    <property type="molecule type" value="Genomic_DNA"/>
</dbReference>
<organism evidence="1 2">
    <name type="scientific">Chryseobacterium arthrosphaerae</name>
    <dbReference type="NCBI Taxonomy" id="651561"/>
    <lineage>
        <taxon>Bacteria</taxon>
        <taxon>Pseudomonadati</taxon>
        <taxon>Bacteroidota</taxon>
        <taxon>Flavobacteriia</taxon>
        <taxon>Flavobacteriales</taxon>
        <taxon>Weeksellaceae</taxon>
        <taxon>Chryseobacterium group</taxon>
        <taxon>Chryseobacterium</taxon>
    </lineage>
</organism>
<gene>
    <name evidence="1" type="ORF">V2E39_22800</name>
</gene>
<protein>
    <submittedName>
        <fullName evidence="1">Uncharacterized protein</fullName>
    </submittedName>
</protein>
<keyword evidence="2" id="KW-1185">Reference proteome</keyword>
<proteinExistence type="predicted"/>